<gene>
    <name evidence="5" type="ORF">BQ4739_LOCUS19401</name>
</gene>
<keyword evidence="1 3" id="KW-0853">WD repeat</keyword>
<sequence>MAGHPAVKSQFKTAEGRYALHSEKTTGLVPFAMRRTTRLTIATLHGGDEEGMYMVYNVGDYLHVAPFDATDKDPVCSLIFNPSAVRDGHPSCHAYYPTKDGLDLLVGFANGEIALMSLRTQLQAPPGNTRPIIAATLNADQLHDSSRCNAVLWAPRSNGSQFLACHASGSILVYKKNPGMTGEGSGKLLSHLSSKSTGSNPSSTISLACGGINDAAFCPDGGRLAVACRDGSVRLLEWPSGACLGGYQSYYGAALCVCWSPDAALLASGGEDDLVTVYSVADRQVVAFGEGHASWVSRVAFDPWLCTTSSSSGPGCQVQERFYRLGSVGQDTNLCLWDLVIEEDPAVNAATGQSGGLKRVASQSQVNIPTVSSSANLAAHQQQHHSQPEQQAAAAPGHSRSTSDGALAGVGTGIASSSGNSSNRTASGNLLSLLKQQPHQQAAGAAPQQAAPVALSLPRREMTMLPPVMQHRIHVEPVSEMLFTEEAIFTGCCSGQIKCWLRPGLLSSEEPS</sequence>
<name>A0A383WPC4_TETOB</name>
<feature type="compositionally biased region" description="Low complexity" evidence="4">
    <location>
        <begin position="374"/>
        <end position="395"/>
    </location>
</feature>
<dbReference type="InterPro" id="IPR015943">
    <property type="entry name" value="WD40/YVTN_repeat-like_dom_sf"/>
</dbReference>
<dbReference type="PROSITE" id="PS50082">
    <property type="entry name" value="WD_REPEATS_2"/>
    <property type="match status" value="1"/>
</dbReference>
<dbReference type="Proteomes" id="UP000256970">
    <property type="component" value="Unassembled WGS sequence"/>
</dbReference>
<dbReference type="AlphaFoldDB" id="A0A383WPC4"/>
<feature type="region of interest" description="Disordered" evidence="4">
    <location>
        <begin position="374"/>
        <end position="423"/>
    </location>
</feature>
<dbReference type="EMBL" id="FNXT01001351">
    <property type="protein sequence ID" value="SZX79113.1"/>
    <property type="molecule type" value="Genomic_DNA"/>
</dbReference>
<dbReference type="PANTHER" id="PTHR14107">
    <property type="entry name" value="WD REPEAT PROTEIN"/>
    <property type="match status" value="1"/>
</dbReference>
<evidence type="ECO:0000256" key="1">
    <source>
        <dbReference type="ARBA" id="ARBA00022574"/>
    </source>
</evidence>
<dbReference type="Gene3D" id="2.130.10.10">
    <property type="entry name" value="YVTN repeat-like/Quinoprotein amine dehydrogenase"/>
    <property type="match status" value="1"/>
</dbReference>
<dbReference type="InterPro" id="IPR051362">
    <property type="entry name" value="WD_repeat_creC_regulators"/>
</dbReference>
<evidence type="ECO:0000256" key="2">
    <source>
        <dbReference type="ARBA" id="ARBA00022737"/>
    </source>
</evidence>
<feature type="compositionally biased region" description="Low complexity" evidence="4">
    <location>
        <begin position="413"/>
        <end position="423"/>
    </location>
</feature>
<dbReference type="InterPro" id="IPR036322">
    <property type="entry name" value="WD40_repeat_dom_sf"/>
</dbReference>
<proteinExistence type="predicted"/>
<reference evidence="5 6" key="1">
    <citation type="submission" date="2016-10" db="EMBL/GenBank/DDBJ databases">
        <authorList>
            <person name="Cai Z."/>
        </authorList>
    </citation>
    <scope>NUCLEOTIDE SEQUENCE [LARGE SCALE GENOMIC DNA]</scope>
</reference>
<accession>A0A383WPC4</accession>
<evidence type="ECO:0000256" key="3">
    <source>
        <dbReference type="PROSITE-ProRule" id="PRU00221"/>
    </source>
</evidence>
<organism evidence="5 6">
    <name type="scientific">Tetradesmus obliquus</name>
    <name type="common">Green alga</name>
    <name type="synonym">Acutodesmus obliquus</name>
    <dbReference type="NCBI Taxonomy" id="3088"/>
    <lineage>
        <taxon>Eukaryota</taxon>
        <taxon>Viridiplantae</taxon>
        <taxon>Chlorophyta</taxon>
        <taxon>core chlorophytes</taxon>
        <taxon>Chlorophyceae</taxon>
        <taxon>CS clade</taxon>
        <taxon>Sphaeropleales</taxon>
        <taxon>Scenedesmaceae</taxon>
        <taxon>Tetradesmus</taxon>
    </lineage>
</organism>
<keyword evidence="2" id="KW-0677">Repeat</keyword>
<evidence type="ECO:0000313" key="6">
    <source>
        <dbReference type="Proteomes" id="UP000256970"/>
    </source>
</evidence>
<feature type="repeat" description="WD" evidence="3">
    <location>
        <begin position="247"/>
        <end position="288"/>
    </location>
</feature>
<dbReference type="Pfam" id="PF00400">
    <property type="entry name" value="WD40"/>
    <property type="match status" value="2"/>
</dbReference>
<keyword evidence="6" id="KW-1185">Reference proteome</keyword>
<dbReference type="STRING" id="3088.A0A383WPC4"/>
<evidence type="ECO:0000313" key="5">
    <source>
        <dbReference type="EMBL" id="SZX79113.1"/>
    </source>
</evidence>
<dbReference type="InterPro" id="IPR001680">
    <property type="entry name" value="WD40_rpt"/>
</dbReference>
<evidence type="ECO:0000256" key="4">
    <source>
        <dbReference type="SAM" id="MobiDB-lite"/>
    </source>
</evidence>
<dbReference type="SMART" id="SM00320">
    <property type="entry name" value="WD40"/>
    <property type="match status" value="5"/>
</dbReference>
<dbReference type="SUPFAM" id="SSF50978">
    <property type="entry name" value="WD40 repeat-like"/>
    <property type="match status" value="1"/>
</dbReference>
<protein>
    <submittedName>
        <fullName evidence="5">Uncharacterized protein</fullName>
    </submittedName>
</protein>
<dbReference type="PANTHER" id="PTHR14107:SF16">
    <property type="entry name" value="AT02583P"/>
    <property type="match status" value="1"/>
</dbReference>